<gene>
    <name evidence="1" type="ORF">PCOR1329_LOCUS68808</name>
</gene>
<reference evidence="1" key="1">
    <citation type="submission" date="2023-10" db="EMBL/GenBank/DDBJ databases">
        <authorList>
            <person name="Chen Y."/>
            <person name="Shah S."/>
            <person name="Dougan E. K."/>
            <person name="Thang M."/>
            <person name="Chan C."/>
        </authorList>
    </citation>
    <scope>NUCLEOTIDE SEQUENCE [LARGE SCALE GENOMIC DNA]</scope>
</reference>
<comment type="caution">
    <text evidence="1">The sequence shown here is derived from an EMBL/GenBank/DDBJ whole genome shotgun (WGS) entry which is preliminary data.</text>
</comment>
<dbReference type="EMBL" id="CAUYUJ010018995">
    <property type="protein sequence ID" value="CAK0887888.1"/>
    <property type="molecule type" value="Genomic_DNA"/>
</dbReference>
<organism evidence="1 2">
    <name type="scientific">Prorocentrum cordatum</name>
    <dbReference type="NCBI Taxonomy" id="2364126"/>
    <lineage>
        <taxon>Eukaryota</taxon>
        <taxon>Sar</taxon>
        <taxon>Alveolata</taxon>
        <taxon>Dinophyceae</taxon>
        <taxon>Prorocentrales</taxon>
        <taxon>Prorocentraceae</taxon>
        <taxon>Prorocentrum</taxon>
    </lineage>
</organism>
<name>A0ABN9WPE0_9DINO</name>
<dbReference type="Proteomes" id="UP001189429">
    <property type="component" value="Unassembled WGS sequence"/>
</dbReference>
<keyword evidence="2" id="KW-1185">Reference proteome</keyword>
<sequence length="193" mass="20581">MRPGSSLNKLLSRLLTVTSRTLRSTSSGRPPTASQTSADRFTDLEDLLAHAQAAATTDAVGKLDPAAVAGCGPAMLHVEVPEVLTHSTDRAEPGPPREGAWKAYELDLRRRCQQGCEILRAGHCKGCGHQLRQLRGGEAPSEVVCCLCDDLHPPDDGGIFRCCSCQWECGVACMAAELDGDLTDEFDSDSCSP</sequence>
<accession>A0ABN9WPE0</accession>
<evidence type="ECO:0000313" key="1">
    <source>
        <dbReference type="EMBL" id="CAK0887888.1"/>
    </source>
</evidence>
<evidence type="ECO:0000313" key="2">
    <source>
        <dbReference type="Proteomes" id="UP001189429"/>
    </source>
</evidence>
<protein>
    <submittedName>
        <fullName evidence="1">Uncharacterized protein</fullName>
    </submittedName>
</protein>
<proteinExistence type="predicted"/>